<sequence length="325" mass="36844">MAKEVLPSTSNHCHHGPANQAERPKDDSPTASMEVKEELSDPWTLFMDGSSCIYGFEARIILTSTEGIEFTYALRFEFDATNNEAEYEALIAGKTLANNFKKFSIKQVPRNENKKADALSEIASTSFAHLTKQVLVEVLKEKSINEAEVLTVANKEGNTWMTPIYEYLTKETLHAERKKARVVRLKSRRMHAGPRSVVAKAIRTGYYWPTMRKDARKVIREYQDCQVYRPMPRNLQHKLAPITSLWPFYKWVIDIAGPFPEGPGKHFASVKHPQTNGLVERASRSLGEGIKVRLDKKKQGLDGRSPARPMGASYQSQALRILRSH</sequence>
<dbReference type="AlphaFoldDB" id="A0A6L2MK04"/>
<dbReference type="InterPro" id="IPR041588">
    <property type="entry name" value="Integrase_H2C2"/>
</dbReference>
<evidence type="ECO:0000313" key="3">
    <source>
        <dbReference type="EMBL" id="GEU73709.1"/>
    </source>
</evidence>
<dbReference type="Gene3D" id="1.10.340.70">
    <property type="match status" value="1"/>
</dbReference>
<feature type="domain" description="Integrase zinc-binding" evidence="2">
    <location>
        <begin position="191"/>
        <end position="229"/>
    </location>
</feature>
<comment type="caution">
    <text evidence="3">The sequence shown here is derived from an EMBL/GenBank/DDBJ whole genome shotgun (WGS) entry which is preliminary data.</text>
</comment>
<organism evidence="3">
    <name type="scientific">Tanacetum cinerariifolium</name>
    <name type="common">Dalmatian daisy</name>
    <name type="synonym">Chrysanthemum cinerariifolium</name>
    <dbReference type="NCBI Taxonomy" id="118510"/>
    <lineage>
        <taxon>Eukaryota</taxon>
        <taxon>Viridiplantae</taxon>
        <taxon>Streptophyta</taxon>
        <taxon>Embryophyta</taxon>
        <taxon>Tracheophyta</taxon>
        <taxon>Spermatophyta</taxon>
        <taxon>Magnoliopsida</taxon>
        <taxon>eudicotyledons</taxon>
        <taxon>Gunneridae</taxon>
        <taxon>Pentapetalae</taxon>
        <taxon>asterids</taxon>
        <taxon>campanulids</taxon>
        <taxon>Asterales</taxon>
        <taxon>Asteraceae</taxon>
        <taxon>Asteroideae</taxon>
        <taxon>Anthemideae</taxon>
        <taxon>Anthemidinae</taxon>
        <taxon>Tanacetum</taxon>
    </lineage>
</organism>
<accession>A0A6L2MK04</accession>
<evidence type="ECO:0000259" key="2">
    <source>
        <dbReference type="Pfam" id="PF17921"/>
    </source>
</evidence>
<dbReference type="PANTHER" id="PTHR48475">
    <property type="entry name" value="RIBONUCLEASE H"/>
    <property type="match status" value="1"/>
</dbReference>
<dbReference type="Pfam" id="PF17921">
    <property type="entry name" value="Integrase_H2C2"/>
    <property type="match status" value="1"/>
</dbReference>
<gene>
    <name evidence="3" type="ORF">Tci_045687</name>
</gene>
<protein>
    <recommendedName>
        <fullName evidence="2">Integrase zinc-binding domain-containing protein</fullName>
    </recommendedName>
</protein>
<feature type="region of interest" description="Disordered" evidence="1">
    <location>
        <begin position="1"/>
        <end position="34"/>
    </location>
</feature>
<dbReference type="SUPFAM" id="SSF53098">
    <property type="entry name" value="Ribonuclease H-like"/>
    <property type="match status" value="1"/>
</dbReference>
<name>A0A6L2MK04_TANCI</name>
<dbReference type="EMBL" id="BKCJ010006742">
    <property type="protein sequence ID" value="GEU73709.1"/>
    <property type="molecule type" value="Genomic_DNA"/>
</dbReference>
<dbReference type="InterPro" id="IPR012337">
    <property type="entry name" value="RNaseH-like_sf"/>
</dbReference>
<feature type="compositionally biased region" description="Basic and acidic residues" evidence="1">
    <location>
        <begin position="22"/>
        <end position="34"/>
    </location>
</feature>
<dbReference type="PANTHER" id="PTHR48475:SF2">
    <property type="entry name" value="RIBONUCLEASE H"/>
    <property type="match status" value="1"/>
</dbReference>
<proteinExistence type="predicted"/>
<reference evidence="3" key="1">
    <citation type="journal article" date="2019" name="Sci. Rep.">
        <title>Draft genome of Tanacetum cinerariifolium, the natural source of mosquito coil.</title>
        <authorList>
            <person name="Yamashiro T."/>
            <person name="Shiraishi A."/>
            <person name="Satake H."/>
            <person name="Nakayama K."/>
        </authorList>
    </citation>
    <scope>NUCLEOTIDE SEQUENCE</scope>
</reference>
<evidence type="ECO:0000256" key="1">
    <source>
        <dbReference type="SAM" id="MobiDB-lite"/>
    </source>
</evidence>